<dbReference type="AlphaFoldDB" id="A0A918AK95"/>
<sequence>MGFAAGNRDDQWHADEERNALVWQRIERRAALEGTAVMPRHVCGAAGEALNGTGVLLYQGWGEAGVRPVALSGPPAEELGEAEVTLGEGPALSALRHRCPVPAADLMAPTGAARWPVFASWAVSRDVAAVFAFPVMMGAVAVGCLEVHRAAAGPLTPQEWADGLLLADSAMLVLLRGGPAGAARDPHTDAVEARWVRVQQAIGVLSVQLDSDLATASARLRAHAYCTERRLTAVADDVVAHRLRLESDAGGDDFPWW</sequence>
<dbReference type="Proteomes" id="UP000639606">
    <property type="component" value="Unassembled WGS sequence"/>
</dbReference>
<accession>A0A918AK95</accession>
<dbReference type="RefSeq" id="WP_189223422.1">
    <property type="nucleotide sequence ID" value="NZ_BMRG01000004.1"/>
</dbReference>
<organism evidence="1 2">
    <name type="scientific">Saccharothrix coeruleofusca</name>
    <dbReference type="NCBI Taxonomy" id="33919"/>
    <lineage>
        <taxon>Bacteria</taxon>
        <taxon>Bacillati</taxon>
        <taxon>Actinomycetota</taxon>
        <taxon>Actinomycetes</taxon>
        <taxon>Pseudonocardiales</taxon>
        <taxon>Pseudonocardiaceae</taxon>
        <taxon>Saccharothrix</taxon>
    </lineage>
</organism>
<dbReference type="Gene3D" id="3.30.450.40">
    <property type="match status" value="1"/>
</dbReference>
<evidence type="ECO:0000313" key="1">
    <source>
        <dbReference type="EMBL" id="GGP52088.1"/>
    </source>
</evidence>
<gene>
    <name evidence="1" type="ORF">GCM10010185_25200</name>
</gene>
<reference evidence="1" key="1">
    <citation type="journal article" date="2014" name="Int. J. Syst. Evol. Microbiol.">
        <title>Complete genome sequence of Corynebacterium casei LMG S-19264T (=DSM 44701T), isolated from a smear-ripened cheese.</title>
        <authorList>
            <consortium name="US DOE Joint Genome Institute (JGI-PGF)"/>
            <person name="Walter F."/>
            <person name="Albersmeier A."/>
            <person name="Kalinowski J."/>
            <person name="Ruckert C."/>
        </authorList>
    </citation>
    <scope>NUCLEOTIDE SEQUENCE</scope>
    <source>
        <strain evidence="1">JCM 3313</strain>
    </source>
</reference>
<proteinExistence type="predicted"/>
<dbReference type="InterPro" id="IPR029016">
    <property type="entry name" value="GAF-like_dom_sf"/>
</dbReference>
<dbReference type="SUPFAM" id="SSF55781">
    <property type="entry name" value="GAF domain-like"/>
    <property type="match status" value="1"/>
</dbReference>
<evidence type="ECO:0008006" key="3">
    <source>
        <dbReference type="Google" id="ProtNLM"/>
    </source>
</evidence>
<protein>
    <recommendedName>
        <fullName evidence="3">ANTAR domain-containing protein</fullName>
    </recommendedName>
</protein>
<evidence type="ECO:0000313" key="2">
    <source>
        <dbReference type="Proteomes" id="UP000639606"/>
    </source>
</evidence>
<comment type="caution">
    <text evidence="1">The sequence shown here is derived from an EMBL/GenBank/DDBJ whole genome shotgun (WGS) entry which is preliminary data.</text>
</comment>
<name>A0A918AK95_9PSEU</name>
<reference evidence="1" key="2">
    <citation type="submission" date="2020-09" db="EMBL/GenBank/DDBJ databases">
        <authorList>
            <person name="Sun Q."/>
            <person name="Ohkuma M."/>
        </authorList>
    </citation>
    <scope>NUCLEOTIDE SEQUENCE</scope>
    <source>
        <strain evidence="1">JCM 3313</strain>
    </source>
</reference>
<dbReference type="EMBL" id="BMRG01000004">
    <property type="protein sequence ID" value="GGP52088.1"/>
    <property type="molecule type" value="Genomic_DNA"/>
</dbReference>
<keyword evidence="2" id="KW-1185">Reference proteome</keyword>